<accession>A0A1D6HRW4</accession>
<sequence length="49" mass="5681">MTFVINNFGTKLIISILILLLFPFTSIICTCVCLFIFTYPDLSFFLLNR</sequence>
<organism evidence="1">
    <name type="scientific">Zea mays</name>
    <name type="common">Maize</name>
    <dbReference type="NCBI Taxonomy" id="4577"/>
    <lineage>
        <taxon>Eukaryota</taxon>
        <taxon>Viridiplantae</taxon>
        <taxon>Streptophyta</taxon>
        <taxon>Embryophyta</taxon>
        <taxon>Tracheophyta</taxon>
        <taxon>Spermatophyta</taxon>
        <taxon>Magnoliopsida</taxon>
        <taxon>Liliopsida</taxon>
        <taxon>Poales</taxon>
        <taxon>Poaceae</taxon>
        <taxon>PACMAD clade</taxon>
        <taxon>Panicoideae</taxon>
        <taxon>Andropogonodae</taxon>
        <taxon>Andropogoneae</taxon>
        <taxon>Tripsacinae</taxon>
        <taxon>Zea</taxon>
    </lineage>
</organism>
<reference evidence="1" key="1">
    <citation type="submission" date="2015-12" db="EMBL/GenBank/DDBJ databases">
        <title>Update maize B73 reference genome by single molecule sequencing technologies.</title>
        <authorList>
            <consortium name="Maize Genome Sequencing Project"/>
            <person name="Ware D."/>
        </authorList>
    </citation>
    <scope>NUCLEOTIDE SEQUENCE [LARGE SCALE GENOMIC DNA]</scope>
    <source>
        <tissue evidence="1">Seedling</tissue>
    </source>
</reference>
<dbReference type="EMBL" id="CM007650">
    <property type="protein sequence ID" value="ONM51224.1"/>
    <property type="molecule type" value="Genomic_DNA"/>
</dbReference>
<protein>
    <submittedName>
        <fullName evidence="1">Uncharacterized protein</fullName>
    </submittedName>
</protein>
<dbReference type="AlphaFoldDB" id="A0A1D6HRW4"/>
<gene>
    <name evidence="1" type="ORF">ZEAMMB73_Zm00001d018746</name>
</gene>
<name>A0A1D6HRW4_MAIZE</name>
<proteinExistence type="predicted"/>
<evidence type="ECO:0000313" key="1">
    <source>
        <dbReference type="EMBL" id="ONM51224.1"/>
    </source>
</evidence>